<keyword evidence="2" id="KW-1185">Reference proteome</keyword>
<sequence length="58" mass="6053">MVHKVAVHKVAVRQSLVRQGTVHDTVAGRPVGDDAAGGVVGVPAPAQVRIYQAGLRTR</sequence>
<reference evidence="1 2" key="1">
    <citation type="submission" date="2011-05" db="EMBL/GenBank/DDBJ databases">
        <title>Complete sequence of chromosome of Frankia symbiont of Datisca glomerata.</title>
        <authorList>
            <consortium name="US DOE Joint Genome Institute"/>
            <person name="Lucas S."/>
            <person name="Han J."/>
            <person name="Lapidus A."/>
            <person name="Cheng J.-F."/>
            <person name="Goodwin L."/>
            <person name="Pitluck S."/>
            <person name="Peters L."/>
            <person name="Mikhailova N."/>
            <person name="Chertkov O."/>
            <person name="Teshima H."/>
            <person name="Han C."/>
            <person name="Tapia R."/>
            <person name="Land M."/>
            <person name="Hauser L."/>
            <person name="Kyrpides N."/>
            <person name="Ivanova N."/>
            <person name="Pagani I."/>
            <person name="Berry A."/>
            <person name="Pawlowski K."/>
            <person name="Persson T."/>
            <person name="Vanden Heuvel B."/>
            <person name="Benson D."/>
            <person name="Woyke T."/>
        </authorList>
    </citation>
    <scope>NUCLEOTIDE SEQUENCE [LARGE SCALE GENOMIC DNA]</scope>
    <source>
        <strain evidence="2">4085684</strain>
    </source>
</reference>
<accession>F8AXM7</accession>
<organism evidence="1 2">
    <name type="scientific">Candidatus Protofrankia datiscae</name>
    <dbReference type="NCBI Taxonomy" id="2716812"/>
    <lineage>
        <taxon>Bacteria</taxon>
        <taxon>Bacillati</taxon>
        <taxon>Actinomycetota</taxon>
        <taxon>Actinomycetes</taxon>
        <taxon>Frankiales</taxon>
        <taxon>Frankiaceae</taxon>
        <taxon>Protofrankia</taxon>
    </lineage>
</organism>
<protein>
    <submittedName>
        <fullName evidence="1">Uncharacterized protein</fullName>
    </submittedName>
</protein>
<dbReference type="KEGG" id="fsy:FsymDg_3068"/>
<proteinExistence type="predicted"/>
<evidence type="ECO:0000313" key="1">
    <source>
        <dbReference type="EMBL" id="AEH10380.1"/>
    </source>
</evidence>
<evidence type="ECO:0000313" key="2">
    <source>
        <dbReference type="Proteomes" id="UP000001549"/>
    </source>
</evidence>
<name>F8AXM7_9ACTN</name>
<dbReference type="EMBL" id="CP002801">
    <property type="protein sequence ID" value="AEH10380.1"/>
    <property type="molecule type" value="Genomic_DNA"/>
</dbReference>
<dbReference type="Proteomes" id="UP000001549">
    <property type="component" value="Chromosome"/>
</dbReference>
<gene>
    <name evidence="1" type="ordered locus">FsymDg_3068</name>
</gene>
<dbReference type="HOGENOM" id="CLU_2972847_0_0_11"/>
<dbReference type="AlphaFoldDB" id="F8AXM7"/>